<gene>
    <name evidence="1" type="ORF">HPB49_024657</name>
</gene>
<reference evidence="1" key="1">
    <citation type="submission" date="2020-05" db="EMBL/GenBank/DDBJ databases">
        <title>Large-scale comparative analyses of tick genomes elucidate their genetic diversity and vector capacities.</title>
        <authorList>
            <person name="Jia N."/>
            <person name="Wang J."/>
            <person name="Shi W."/>
            <person name="Du L."/>
            <person name="Sun Y."/>
            <person name="Zhan W."/>
            <person name="Jiang J."/>
            <person name="Wang Q."/>
            <person name="Zhang B."/>
            <person name="Ji P."/>
            <person name="Sakyi L.B."/>
            <person name="Cui X."/>
            <person name="Yuan T."/>
            <person name="Jiang B."/>
            <person name="Yang W."/>
            <person name="Lam T.T.-Y."/>
            <person name="Chang Q."/>
            <person name="Ding S."/>
            <person name="Wang X."/>
            <person name="Zhu J."/>
            <person name="Ruan X."/>
            <person name="Zhao L."/>
            <person name="Wei J."/>
            <person name="Que T."/>
            <person name="Du C."/>
            <person name="Cheng J."/>
            <person name="Dai P."/>
            <person name="Han X."/>
            <person name="Huang E."/>
            <person name="Gao Y."/>
            <person name="Liu J."/>
            <person name="Shao H."/>
            <person name="Ye R."/>
            <person name="Li L."/>
            <person name="Wei W."/>
            <person name="Wang X."/>
            <person name="Wang C."/>
            <person name="Yang T."/>
            <person name="Huo Q."/>
            <person name="Li W."/>
            <person name="Guo W."/>
            <person name="Chen H."/>
            <person name="Zhou L."/>
            <person name="Ni X."/>
            <person name="Tian J."/>
            <person name="Zhou Y."/>
            <person name="Sheng Y."/>
            <person name="Liu T."/>
            <person name="Pan Y."/>
            <person name="Xia L."/>
            <person name="Li J."/>
            <person name="Zhao F."/>
            <person name="Cao W."/>
        </authorList>
    </citation>
    <scope>NUCLEOTIDE SEQUENCE</scope>
    <source>
        <strain evidence="1">Dsil-2018</strain>
    </source>
</reference>
<organism evidence="1 2">
    <name type="scientific">Dermacentor silvarum</name>
    <name type="common">Tick</name>
    <dbReference type="NCBI Taxonomy" id="543639"/>
    <lineage>
        <taxon>Eukaryota</taxon>
        <taxon>Metazoa</taxon>
        <taxon>Ecdysozoa</taxon>
        <taxon>Arthropoda</taxon>
        <taxon>Chelicerata</taxon>
        <taxon>Arachnida</taxon>
        <taxon>Acari</taxon>
        <taxon>Parasitiformes</taxon>
        <taxon>Ixodida</taxon>
        <taxon>Ixodoidea</taxon>
        <taxon>Ixodidae</taxon>
        <taxon>Rhipicephalinae</taxon>
        <taxon>Dermacentor</taxon>
    </lineage>
</organism>
<keyword evidence="2" id="KW-1185">Reference proteome</keyword>
<proteinExistence type="predicted"/>
<name>A0ACB8CIC2_DERSI</name>
<evidence type="ECO:0000313" key="1">
    <source>
        <dbReference type="EMBL" id="KAH7942503.1"/>
    </source>
</evidence>
<accession>A0ACB8CIC2</accession>
<comment type="caution">
    <text evidence="1">The sequence shown here is derived from an EMBL/GenBank/DDBJ whole genome shotgun (WGS) entry which is preliminary data.</text>
</comment>
<evidence type="ECO:0000313" key="2">
    <source>
        <dbReference type="Proteomes" id="UP000821865"/>
    </source>
</evidence>
<protein>
    <submittedName>
        <fullName evidence="1">Uncharacterized protein</fullName>
    </submittedName>
</protein>
<dbReference type="EMBL" id="CM023476">
    <property type="protein sequence ID" value="KAH7942503.1"/>
    <property type="molecule type" value="Genomic_DNA"/>
</dbReference>
<sequence length="452" mass="50116">MAPATVISATESGDDSFLADDNNWLLRLLVNLLGYATIIGPGALIICYVRRTKFLENQGKYNLAPDSAATPFRRAGLFRVAVHLLLLSDIYLFLLVFDGGPFARVLRLFVLGHEPDTKPSLELGGVTEPARPPSRTLLSEAFVLAYCFLGLQVSYLTWGVLQEKIMTQKYYEEVLPSDGQRFGDSQFLVFVNRVLAFTLSGLYLLFTQQPRHLAPVYKYSYCSFSNIMSSWCQYEALKFVAFPTQVLAKASKVIPVMLMGRLVSRKSYDWHEYLLALGISVGMGLFLLSRSTGGSSSSPTSSSLSGLIILASYLVLDSFTSNWQSELFRTYRMSSAQMMCGVNFFSCLLTFVSLLQQGALAASLRFMFRFHAFFYDCLLLSICSATGQLFVFHTIAQFGPVVFVVAMTVRQAVAVLLSCLIYGHRLGALGIVGVLIVFGAVFAKIYLRQRAA</sequence>
<dbReference type="Proteomes" id="UP000821865">
    <property type="component" value="Chromosome 7"/>
</dbReference>